<reference evidence="2 3" key="1">
    <citation type="submission" date="2024-05" db="EMBL/GenBank/DDBJ databases">
        <title>Genetic variation in Jamaican populations of the coffee berry borer (Hypothenemus hampei).</title>
        <authorList>
            <person name="Errbii M."/>
            <person name="Myrie A."/>
        </authorList>
    </citation>
    <scope>NUCLEOTIDE SEQUENCE [LARGE SCALE GENOMIC DNA]</scope>
    <source>
        <strain evidence="2">JA-Hopewell-2020-01-JO</strain>
        <tissue evidence="2">Whole body</tissue>
    </source>
</reference>
<dbReference type="InterPro" id="IPR048366">
    <property type="entry name" value="TNP-like_GBD"/>
</dbReference>
<comment type="caution">
    <text evidence="2">The sequence shown here is derived from an EMBL/GenBank/DDBJ whole genome shotgun (WGS) entry which is preliminary data.</text>
</comment>
<feature type="domain" description="Transposable element P transposase-like GTP-binding insertion" evidence="1">
    <location>
        <begin position="79"/>
        <end position="165"/>
    </location>
</feature>
<dbReference type="Proteomes" id="UP001566132">
    <property type="component" value="Unassembled WGS sequence"/>
</dbReference>
<sequence>MVGTVTEELNPYLSNFIKIQIKLSDVPKNARLTNQGSRINVSAINYLCQNYGTRNNGPKSLKISKVREEEVVNIFDPLHLMKEMRNNLLNKNLIWTTETGVYTAKWENIILYVYLYEHDNSPGELRTLSKITEVHVSVEKLNNRKMKVSYATQIFSHSISSLMGLFARKELCILHQLGHLKL</sequence>
<accession>A0ABD1EU94</accession>
<evidence type="ECO:0000313" key="2">
    <source>
        <dbReference type="EMBL" id="KAL1502359.1"/>
    </source>
</evidence>
<gene>
    <name evidence="2" type="ORF">ABEB36_007508</name>
</gene>
<dbReference type="AlphaFoldDB" id="A0ABD1EU94"/>
<keyword evidence="3" id="KW-1185">Reference proteome</keyword>
<proteinExistence type="predicted"/>
<evidence type="ECO:0000313" key="3">
    <source>
        <dbReference type="Proteomes" id="UP001566132"/>
    </source>
</evidence>
<dbReference type="EMBL" id="JBDJPC010000005">
    <property type="protein sequence ID" value="KAL1502359.1"/>
    <property type="molecule type" value="Genomic_DNA"/>
</dbReference>
<evidence type="ECO:0000259" key="1">
    <source>
        <dbReference type="Pfam" id="PF21788"/>
    </source>
</evidence>
<name>A0ABD1EU94_HYPHA</name>
<dbReference type="Pfam" id="PF21788">
    <property type="entry name" value="TNP-like_GBD"/>
    <property type="match status" value="1"/>
</dbReference>
<protein>
    <recommendedName>
        <fullName evidence="1">Transposable element P transposase-like GTP-binding insertion domain-containing protein</fullName>
    </recommendedName>
</protein>
<organism evidence="2 3">
    <name type="scientific">Hypothenemus hampei</name>
    <name type="common">Coffee berry borer</name>
    <dbReference type="NCBI Taxonomy" id="57062"/>
    <lineage>
        <taxon>Eukaryota</taxon>
        <taxon>Metazoa</taxon>
        <taxon>Ecdysozoa</taxon>
        <taxon>Arthropoda</taxon>
        <taxon>Hexapoda</taxon>
        <taxon>Insecta</taxon>
        <taxon>Pterygota</taxon>
        <taxon>Neoptera</taxon>
        <taxon>Endopterygota</taxon>
        <taxon>Coleoptera</taxon>
        <taxon>Polyphaga</taxon>
        <taxon>Cucujiformia</taxon>
        <taxon>Curculionidae</taxon>
        <taxon>Scolytinae</taxon>
        <taxon>Hypothenemus</taxon>
    </lineage>
</organism>